<dbReference type="AlphaFoldDB" id="A0A2C9ETF9"/>
<keyword evidence="2" id="KW-0732">Signal</keyword>
<feature type="region of interest" description="Disordered" evidence="1">
    <location>
        <begin position="40"/>
        <end position="73"/>
    </location>
</feature>
<gene>
    <name evidence="3" type="ORF">PFLCHA0_c51880</name>
</gene>
<feature type="chain" id="PRO_5011999532" description="Secreted protein" evidence="2">
    <location>
        <begin position="22"/>
        <end position="73"/>
    </location>
</feature>
<evidence type="ECO:0000313" key="4">
    <source>
        <dbReference type="Proteomes" id="UP000013940"/>
    </source>
</evidence>
<sequence length="73" mass="7638">MRPTQLLLIGLLATTSSATWAADGSERPQQVREAFLASQEQIHGDANQETAATGSTGKAPRDASAPTTAEEDI</sequence>
<dbReference type="KEGG" id="pprc:PFLCHA0_c51880"/>
<evidence type="ECO:0000256" key="1">
    <source>
        <dbReference type="SAM" id="MobiDB-lite"/>
    </source>
</evidence>
<dbReference type="Proteomes" id="UP000013940">
    <property type="component" value="Chromosome"/>
</dbReference>
<proteinExistence type="predicted"/>
<evidence type="ECO:0000256" key="2">
    <source>
        <dbReference type="SAM" id="SignalP"/>
    </source>
</evidence>
<reference evidence="4" key="1">
    <citation type="journal article" date="2014" name="Genome Announc.">
        <title>Full-genome sequence of the plant growth-promoting bacterium Pseudomonas protegens CHA0.</title>
        <authorList>
            <person name="Jousset A."/>
            <person name="Schuldes J."/>
            <person name="Keel C."/>
            <person name="Maurhofer M."/>
            <person name="Daniel R."/>
            <person name="Scheu S."/>
            <person name="Thuermer A."/>
        </authorList>
    </citation>
    <scope>NUCLEOTIDE SEQUENCE [LARGE SCALE GENOMIC DNA]</scope>
    <source>
        <strain evidence="4">DSM 19095 / LMG 27888 / CFBP 6595 / CHA0</strain>
    </source>
</reference>
<dbReference type="RefSeq" id="WP_011063459.1">
    <property type="nucleotide sequence ID" value="NC_021237.1"/>
</dbReference>
<accession>A0A2C9ETF9</accession>
<protein>
    <recommendedName>
        <fullName evidence="5">Secreted protein</fullName>
    </recommendedName>
</protein>
<dbReference type="EMBL" id="CP003190">
    <property type="protein sequence ID" value="AGL86935.1"/>
    <property type="molecule type" value="Genomic_DNA"/>
</dbReference>
<name>A0A2C9ETF9_PSEPH</name>
<organism evidence="3 4">
    <name type="scientific">Pseudomonas protegens (strain DSM 19095 / LMG 27888 / CFBP 6595 / CHA0)</name>
    <dbReference type="NCBI Taxonomy" id="1124983"/>
    <lineage>
        <taxon>Bacteria</taxon>
        <taxon>Pseudomonadati</taxon>
        <taxon>Pseudomonadota</taxon>
        <taxon>Gammaproteobacteria</taxon>
        <taxon>Pseudomonadales</taxon>
        <taxon>Pseudomonadaceae</taxon>
        <taxon>Pseudomonas</taxon>
    </lineage>
</organism>
<feature type="compositionally biased region" description="Polar residues" evidence="1">
    <location>
        <begin position="47"/>
        <end position="56"/>
    </location>
</feature>
<dbReference type="HOGENOM" id="CLU_2701973_0_0_6"/>
<feature type="signal peptide" evidence="2">
    <location>
        <begin position="1"/>
        <end position="21"/>
    </location>
</feature>
<dbReference type="GeneID" id="57478185"/>
<evidence type="ECO:0000313" key="3">
    <source>
        <dbReference type="EMBL" id="AGL86935.1"/>
    </source>
</evidence>
<evidence type="ECO:0008006" key="5">
    <source>
        <dbReference type="Google" id="ProtNLM"/>
    </source>
</evidence>